<dbReference type="EMBL" id="BSXW01001419">
    <property type="protein sequence ID" value="GMF36615.1"/>
    <property type="molecule type" value="Genomic_DNA"/>
</dbReference>
<protein>
    <submittedName>
        <fullName evidence="2">Unnamed protein product</fullName>
    </submittedName>
</protein>
<dbReference type="AlphaFoldDB" id="A0A9W7CNB0"/>
<gene>
    <name evidence="2" type="ORF">Plil01_001548200</name>
</gene>
<evidence type="ECO:0000313" key="2">
    <source>
        <dbReference type="EMBL" id="GMF36615.1"/>
    </source>
</evidence>
<reference evidence="2" key="1">
    <citation type="submission" date="2023-04" db="EMBL/GenBank/DDBJ databases">
        <title>Phytophthora lilii NBRC 32176.</title>
        <authorList>
            <person name="Ichikawa N."/>
            <person name="Sato H."/>
            <person name="Tonouchi N."/>
        </authorList>
    </citation>
    <scope>NUCLEOTIDE SEQUENCE</scope>
    <source>
        <strain evidence="2">NBRC 32176</strain>
    </source>
</reference>
<comment type="caution">
    <text evidence="2">The sequence shown here is derived from an EMBL/GenBank/DDBJ whole genome shotgun (WGS) entry which is preliminary data.</text>
</comment>
<sequence length="141" mass="15831">MLLSEDRSGRLSKLQSTNAPDFASKAGSSTSEGKTAKVRDFKFVNPLNEGRYFIESNIAKWIKVRIQMFLLTTALSQFVFVFTSNFDCPVGFMMVENIPYMLKLSNGIINELRSRNALANEAPACPPYPQERTSVRKGRIA</sequence>
<name>A0A9W7CNB0_9STRA</name>
<accession>A0A9W7CNB0</accession>
<keyword evidence="3" id="KW-1185">Reference proteome</keyword>
<feature type="region of interest" description="Disordered" evidence="1">
    <location>
        <begin position="1"/>
        <end position="31"/>
    </location>
</feature>
<evidence type="ECO:0000256" key="1">
    <source>
        <dbReference type="SAM" id="MobiDB-lite"/>
    </source>
</evidence>
<proteinExistence type="predicted"/>
<evidence type="ECO:0000313" key="3">
    <source>
        <dbReference type="Proteomes" id="UP001165083"/>
    </source>
</evidence>
<dbReference type="Proteomes" id="UP001165083">
    <property type="component" value="Unassembled WGS sequence"/>
</dbReference>
<organism evidence="2 3">
    <name type="scientific">Phytophthora lilii</name>
    <dbReference type="NCBI Taxonomy" id="2077276"/>
    <lineage>
        <taxon>Eukaryota</taxon>
        <taxon>Sar</taxon>
        <taxon>Stramenopiles</taxon>
        <taxon>Oomycota</taxon>
        <taxon>Peronosporomycetes</taxon>
        <taxon>Peronosporales</taxon>
        <taxon>Peronosporaceae</taxon>
        <taxon>Phytophthora</taxon>
    </lineage>
</organism>